<dbReference type="InterPro" id="IPR041581">
    <property type="entry name" value="Glyoxalase_6"/>
</dbReference>
<evidence type="ECO:0000313" key="2">
    <source>
        <dbReference type="EMBL" id="AOP51884.1"/>
    </source>
</evidence>
<dbReference type="Proteomes" id="UP000283000">
    <property type="component" value="Chromosome"/>
</dbReference>
<dbReference type="EMBL" id="NRGQ01000005">
    <property type="protein sequence ID" value="PCC43813.1"/>
    <property type="molecule type" value="Genomic_DNA"/>
</dbReference>
<evidence type="ECO:0000259" key="1">
    <source>
        <dbReference type="PROSITE" id="PS51819"/>
    </source>
</evidence>
<dbReference type="CDD" id="cd06587">
    <property type="entry name" value="VOC"/>
    <property type="match status" value="1"/>
</dbReference>
<dbReference type="InterPro" id="IPR037523">
    <property type="entry name" value="VOC_core"/>
</dbReference>
<dbReference type="AlphaFoldDB" id="A0A1D7VYU8"/>
<dbReference type="EMBL" id="CP025330">
    <property type="protein sequence ID" value="AZT91897.1"/>
    <property type="molecule type" value="Genomic_DNA"/>
</dbReference>
<reference evidence="3 9" key="5">
    <citation type="submission" date="2019-01" db="EMBL/GenBank/DDBJ databases">
        <title>Comparative genomic analysis of Brevibacterium aurantiacum sheds light on its evolution and its adaptation to smear-ripened cheeses.</title>
        <authorList>
            <person name="Moineau S."/>
        </authorList>
    </citation>
    <scope>NUCLEOTIDE SEQUENCE [LARGE SCALE GENOMIC DNA]</scope>
    <source>
        <strain evidence="3 9">SMQ-1417</strain>
    </source>
</reference>
<dbReference type="OrthoDB" id="4804042at2"/>
<evidence type="ECO:0000313" key="6">
    <source>
        <dbReference type="Proteomes" id="UP000094793"/>
    </source>
</evidence>
<dbReference type="GO" id="GO:0051213">
    <property type="term" value="F:dioxygenase activity"/>
    <property type="evidence" value="ECO:0007669"/>
    <property type="project" value="UniProtKB-KW"/>
</dbReference>
<dbReference type="Pfam" id="PF18029">
    <property type="entry name" value="Glyoxalase_6"/>
    <property type="match status" value="1"/>
</dbReference>
<accession>A0A2A3X3W4</accession>
<organism evidence="2 6">
    <name type="scientific">Brevibacterium aurantiacum</name>
    <dbReference type="NCBI Taxonomy" id="273384"/>
    <lineage>
        <taxon>Bacteria</taxon>
        <taxon>Bacillati</taxon>
        <taxon>Actinomycetota</taxon>
        <taxon>Actinomycetes</taxon>
        <taxon>Micrococcales</taxon>
        <taxon>Brevibacteriaceae</taxon>
        <taxon>Brevibacterium</taxon>
    </lineage>
</organism>
<feature type="domain" description="VOC" evidence="1">
    <location>
        <begin position="4"/>
        <end position="118"/>
    </location>
</feature>
<keyword evidence="3" id="KW-0223">Dioxygenase</keyword>
<dbReference type="eggNOG" id="ENOG5031X6V">
    <property type="taxonomic scope" value="Bacteria"/>
</dbReference>
<reference evidence="2" key="1">
    <citation type="submission" date="2016-09" db="EMBL/GenBank/DDBJ databases">
        <title>Complete Genome Sequence of Brevibacterium aurantiacum SMQ-1335.</title>
        <authorList>
            <person name="de Melo A.G."/>
            <person name="Labrie S.J."/>
            <person name="Dumaresq J."/>
            <person name="Roberts R.J."/>
            <person name="Tremblay D.M."/>
            <person name="Moineau S."/>
        </authorList>
    </citation>
    <scope>NUCLEOTIDE SEQUENCE</scope>
    <source>
        <strain evidence="2">SMQ-1335</strain>
    </source>
</reference>
<evidence type="ECO:0000313" key="7">
    <source>
        <dbReference type="Proteomes" id="UP000218377"/>
    </source>
</evidence>
<dbReference type="EMBL" id="NRGX01000001">
    <property type="protein sequence ID" value="PCC18413.1"/>
    <property type="molecule type" value="Genomic_DNA"/>
</dbReference>
<evidence type="ECO:0000313" key="5">
    <source>
        <dbReference type="EMBL" id="PCC43813.1"/>
    </source>
</evidence>
<dbReference type="PATRIC" id="fig|1703.10.peg.165"/>
<dbReference type="Proteomes" id="UP000218620">
    <property type="component" value="Unassembled WGS sequence"/>
</dbReference>
<dbReference type="Gene3D" id="3.10.180.10">
    <property type="entry name" value="2,3-Dihydroxybiphenyl 1,2-Dioxygenase, domain 1"/>
    <property type="match status" value="1"/>
</dbReference>
<evidence type="ECO:0000313" key="4">
    <source>
        <dbReference type="EMBL" id="PCC18413.1"/>
    </source>
</evidence>
<reference evidence="6" key="2">
    <citation type="submission" date="2016-09" db="EMBL/GenBank/DDBJ databases">
        <title>Complete Genome Sequence of Brevibacterium linens SMQ-1335.</title>
        <authorList>
            <person name="de Melo A.G."/>
            <person name="Labrie S.J."/>
            <person name="Dumaresq J."/>
            <person name="Roberts R.J."/>
            <person name="Tremblay D.M."/>
            <person name="Moineau S."/>
        </authorList>
    </citation>
    <scope>NUCLEOTIDE SEQUENCE [LARGE SCALE GENOMIC DNA]</scope>
    <source>
        <strain evidence="6">SMQ-1335</strain>
    </source>
</reference>
<dbReference type="KEGG" id="blin:BLSMQ_0162"/>
<dbReference type="EMBL" id="CP017150">
    <property type="protein sequence ID" value="AOP51884.1"/>
    <property type="molecule type" value="Genomic_DNA"/>
</dbReference>
<protein>
    <submittedName>
        <fullName evidence="3">Glyoxalase/bleomycin resistance/dioxygenase family protein</fullName>
    </submittedName>
</protein>
<sequence>MTARFRGVFLTCQDSVRTAAFYRDLAGVPLEEAGNDEYTYYVLEVDGIQIALHDAQAFADYSFPPNSESNLTHLYFRIEDQQAFLEDVRSLGAPLVDVDDVVVTVQDPDGRKVMFGTA</sequence>
<name>A0A1D7VYU8_BREAU</name>
<gene>
    <name evidence="2" type="ORF">BLSMQ_0162</name>
    <name evidence="5" type="ORF">CIK65_04230</name>
    <name evidence="4" type="ORF">CIK79_08995</name>
    <name evidence="3" type="ORF">CXR23_01010</name>
</gene>
<evidence type="ECO:0000313" key="9">
    <source>
        <dbReference type="Proteomes" id="UP000283000"/>
    </source>
</evidence>
<dbReference type="InterPro" id="IPR029068">
    <property type="entry name" value="Glyas_Bleomycin-R_OHBP_Dase"/>
</dbReference>
<dbReference type="SUPFAM" id="SSF54593">
    <property type="entry name" value="Glyoxalase/Bleomycin resistance protein/Dihydroxybiphenyl dioxygenase"/>
    <property type="match status" value="1"/>
</dbReference>
<reference evidence="7 8" key="3">
    <citation type="journal article" date="2017" name="Elife">
        <title>Extensive horizontal gene transfer in cheese-associated bacteria.</title>
        <authorList>
            <person name="Bonham K.S."/>
            <person name="Wolfe B.E."/>
            <person name="Dutton R.J."/>
        </authorList>
    </citation>
    <scope>NUCLEOTIDE SEQUENCE [LARGE SCALE GENOMIC DNA]</scope>
    <source>
        <strain evidence="5 8">962_8</strain>
        <strain evidence="4 7">JB5</strain>
    </source>
</reference>
<keyword evidence="3" id="KW-0560">Oxidoreductase</keyword>
<proteinExistence type="predicted"/>
<dbReference type="Proteomes" id="UP000218377">
    <property type="component" value="Unassembled WGS sequence"/>
</dbReference>
<reference evidence="3 9" key="4">
    <citation type="submission" date="2017-12" db="EMBL/GenBank/DDBJ databases">
        <authorList>
            <person name="Levesque S."/>
        </authorList>
    </citation>
    <scope>NUCLEOTIDE SEQUENCE [LARGE SCALE GENOMIC DNA]</scope>
    <source>
        <strain evidence="3 9">SMQ-1417</strain>
    </source>
</reference>
<dbReference type="PROSITE" id="PS51819">
    <property type="entry name" value="VOC"/>
    <property type="match status" value="1"/>
</dbReference>
<accession>A0A1D7VYU8</accession>
<evidence type="ECO:0000313" key="8">
    <source>
        <dbReference type="Proteomes" id="UP000218620"/>
    </source>
</evidence>
<dbReference type="RefSeq" id="WP_069599194.1">
    <property type="nucleotide sequence ID" value="NZ_CP017150.1"/>
</dbReference>
<dbReference type="Proteomes" id="UP000094793">
    <property type="component" value="Chromosome"/>
</dbReference>
<evidence type="ECO:0000313" key="3">
    <source>
        <dbReference type="EMBL" id="AZT91897.1"/>
    </source>
</evidence>